<evidence type="ECO:0000256" key="1">
    <source>
        <dbReference type="SAM" id="MobiDB-lite"/>
    </source>
</evidence>
<dbReference type="AlphaFoldDB" id="A0A7W7I808"/>
<dbReference type="SUPFAM" id="SSF52540">
    <property type="entry name" value="P-loop containing nucleoside triphosphate hydrolases"/>
    <property type="match status" value="1"/>
</dbReference>
<protein>
    <submittedName>
        <fullName evidence="3">Uncharacterized protein</fullName>
    </submittedName>
</protein>
<dbReference type="Gene3D" id="3.40.50.300">
    <property type="entry name" value="P-loop containing nucleotide triphosphate hydrolases"/>
    <property type="match status" value="1"/>
</dbReference>
<accession>A0A7W7I808</accession>
<evidence type="ECO:0000313" key="2">
    <source>
        <dbReference type="EMBL" id="GAA0582766.1"/>
    </source>
</evidence>
<keyword evidence="5" id="KW-1185">Reference proteome</keyword>
<dbReference type="Proteomes" id="UP001501427">
    <property type="component" value="Unassembled WGS sequence"/>
</dbReference>
<organism evidence="3 4">
    <name type="scientific">Actinomadura livida</name>
    <dbReference type="NCBI Taxonomy" id="79909"/>
    <lineage>
        <taxon>Bacteria</taxon>
        <taxon>Bacillati</taxon>
        <taxon>Actinomycetota</taxon>
        <taxon>Actinomycetes</taxon>
        <taxon>Streptosporangiales</taxon>
        <taxon>Thermomonosporaceae</taxon>
        <taxon>Actinomadura</taxon>
    </lineage>
</organism>
<feature type="region of interest" description="Disordered" evidence="1">
    <location>
        <begin position="240"/>
        <end position="261"/>
    </location>
</feature>
<reference evidence="5" key="2">
    <citation type="journal article" date="2019" name="Int. J. Syst. Evol. Microbiol.">
        <title>The Global Catalogue of Microorganisms (GCM) 10K type strain sequencing project: providing services to taxonomists for standard genome sequencing and annotation.</title>
        <authorList>
            <consortium name="The Broad Institute Genomics Platform"/>
            <consortium name="The Broad Institute Genome Sequencing Center for Infectious Disease"/>
            <person name="Wu L."/>
            <person name="Ma J."/>
        </authorList>
    </citation>
    <scope>NUCLEOTIDE SEQUENCE [LARGE SCALE GENOMIC DNA]</scope>
    <source>
        <strain evidence="5">JCM 10667</strain>
    </source>
</reference>
<comment type="caution">
    <text evidence="3">The sequence shown here is derived from an EMBL/GenBank/DDBJ whole genome shotgun (WGS) entry which is preliminary data.</text>
</comment>
<reference evidence="2" key="4">
    <citation type="submission" date="2023-12" db="EMBL/GenBank/DDBJ databases">
        <authorList>
            <person name="Sun Q."/>
            <person name="Inoue M."/>
        </authorList>
    </citation>
    <scope>NUCLEOTIDE SEQUENCE</scope>
    <source>
        <strain evidence="2">JCM 10667</strain>
    </source>
</reference>
<gene>
    <name evidence="3" type="ORF">F4557_000514</name>
    <name evidence="2" type="ORF">GCM10009546_51420</name>
</gene>
<feature type="compositionally biased region" description="Low complexity" evidence="1">
    <location>
        <begin position="240"/>
        <end position="253"/>
    </location>
</feature>
<reference evidence="2" key="1">
    <citation type="journal article" date="2014" name="Int. J. Syst. Evol. Microbiol.">
        <title>Complete genome of a new Firmicutes species belonging to the dominant human colonic microbiota ('Ruminococcus bicirculans') reveals two chromosomes and a selective capacity to utilize plant glucans.</title>
        <authorList>
            <consortium name="NISC Comparative Sequencing Program"/>
            <person name="Wegmann U."/>
            <person name="Louis P."/>
            <person name="Goesmann A."/>
            <person name="Henrissat B."/>
            <person name="Duncan S.H."/>
            <person name="Flint H.J."/>
        </authorList>
    </citation>
    <scope>NUCLEOTIDE SEQUENCE</scope>
    <source>
        <strain evidence="2">JCM 10667</strain>
    </source>
</reference>
<dbReference type="EMBL" id="BAAAHD010000056">
    <property type="protein sequence ID" value="GAA0582766.1"/>
    <property type="molecule type" value="Genomic_DNA"/>
</dbReference>
<sequence>MAKSTLATQWAHQHAADHTLTWWITADSEENVTAGLAELAGMLVPEMTRATPAAVPLRNGRPGLGDGLPPTTAGWWLLDNLTRPADAAALVNGAPGGRFLITSRLREGWHDLVPAVIELDVLSPSEAQELLAGIVTAGRTTADLTGAAELCAELGHLPLAVTQASAYIRQTRLSPDDCLGLLRADPATMYDEAGSGADGERTIARIWRLTPTPLAETKPLTGDVLRVLAWWAPEDIPRSLLARSPSPSNSPRRWATWPPTA</sequence>
<dbReference type="EMBL" id="JACHMV010000001">
    <property type="protein sequence ID" value="MBB4772096.1"/>
    <property type="molecule type" value="Genomic_DNA"/>
</dbReference>
<proteinExistence type="predicted"/>
<evidence type="ECO:0000313" key="3">
    <source>
        <dbReference type="EMBL" id="MBB4772096.1"/>
    </source>
</evidence>
<evidence type="ECO:0000313" key="5">
    <source>
        <dbReference type="Proteomes" id="UP001501427"/>
    </source>
</evidence>
<dbReference type="RefSeq" id="WP_184879202.1">
    <property type="nucleotide sequence ID" value="NZ_BAAAHD010000056.1"/>
</dbReference>
<reference evidence="3 4" key="3">
    <citation type="submission" date="2020-08" db="EMBL/GenBank/DDBJ databases">
        <title>Sequencing the genomes of 1000 actinobacteria strains.</title>
        <authorList>
            <person name="Klenk H.-P."/>
        </authorList>
    </citation>
    <scope>NUCLEOTIDE SEQUENCE [LARGE SCALE GENOMIC DNA]</scope>
    <source>
        <strain evidence="3 4">DSM 44772</strain>
    </source>
</reference>
<dbReference type="InterPro" id="IPR027417">
    <property type="entry name" value="P-loop_NTPase"/>
</dbReference>
<name>A0A7W7I808_9ACTN</name>
<evidence type="ECO:0000313" key="4">
    <source>
        <dbReference type="Proteomes" id="UP000549343"/>
    </source>
</evidence>
<dbReference type="Proteomes" id="UP000549343">
    <property type="component" value="Unassembled WGS sequence"/>
</dbReference>